<dbReference type="EMBL" id="JBBCAQ010000026">
    <property type="protein sequence ID" value="KAK7588000.1"/>
    <property type="molecule type" value="Genomic_DNA"/>
</dbReference>
<organism evidence="3 5">
    <name type="scientific">Parthenolecanium corni</name>
    <dbReference type="NCBI Taxonomy" id="536013"/>
    <lineage>
        <taxon>Eukaryota</taxon>
        <taxon>Metazoa</taxon>
        <taxon>Ecdysozoa</taxon>
        <taxon>Arthropoda</taxon>
        <taxon>Hexapoda</taxon>
        <taxon>Insecta</taxon>
        <taxon>Pterygota</taxon>
        <taxon>Neoptera</taxon>
        <taxon>Paraneoptera</taxon>
        <taxon>Hemiptera</taxon>
        <taxon>Sternorrhyncha</taxon>
        <taxon>Coccoidea</taxon>
        <taxon>Coccidae</taxon>
        <taxon>Parthenolecanium</taxon>
    </lineage>
</organism>
<feature type="compositionally biased region" description="Basic and acidic residues" evidence="1">
    <location>
        <begin position="280"/>
        <end position="290"/>
    </location>
</feature>
<keyword evidence="5" id="KW-1185">Reference proteome</keyword>
<gene>
    <name evidence="4" type="ORF">V9T40_009843</name>
    <name evidence="2" type="ORF">V9T40_013437</name>
    <name evidence="3" type="ORF">V9T40_013487</name>
</gene>
<evidence type="ECO:0000256" key="1">
    <source>
        <dbReference type="SAM" id="MobiDB-lite"/>
    </source>
</evidence>
<comment type="caution">
    <text evidence="3">The sequence shown here is derived from an EMBL/GenBank/DDBJ whole genome shotgun (WGS) entry which is preliminary data.</text>
</comment>
<reference evidence="3 5" key="1">
    <citation type="submission" date="2024-03" db="EMBL/GenBank/DDBJ databases">
        <title>Adaptation during the transition from Ophiocordyceps entomopathogen to insect associate is accompanied by gene loss and intensified selection.</title>
        <authorList>
            <person name="Ward C.M."/>
            <person name="Onetto C.A."/>
            <person name="Borneman A.R."/>
        </authorList>
    </citation>
    <scope>NUCLEOTIDE SEQUENCE [LARGE SCALE GENOMIC DNA]</scope>
    <source>
        <strain evidence="3">AWRI1</strain>
        <tissue evidence="3">Single Adult Female</tissue>
    </source>
</reference>
<feature type="region of interest" description="Disordered" evidence="1">
    <location>
        <begin position="1"/>
        <end position="34"/>
    </location>
</feature>
<feature type="compositionally biased region" description="Polar residues" evidence="1">
    <location>
        <begin position="333"/>
        <end position="344"/>
    </location>
</feature>
<evidence type="ECO:0000313" key="2">
    <source>
        <dbReference type="EMBL" id="KAK7570837.1"/>
    </source>
</evidence>
<evidence type="ECO:0000313" key="5">
    <source>
        <dbReference type="Proteomes" id="UP001367676"/>
    </source>
</evidence>
<feature type="compositionally biased region" description="Polar residues" evidence="1">
    <location>
        <begin position="268"/>
        <end position="278"/>
    </location>
</feature>
<evidence type="ECO:0000313" key="4">
    <source>
        <dbReference type="EMBL" id="KAK7598022.1"/>
    </source>
</evidence>
<sequence>MHSRASDDDDDETSAGGYVAHRRRLRAATPKTRTTFAVDRRPRPERSAGYIARRSSALRESGVRARARCVKISSSPAAVDDRESAYALRGCLRPRQRFRSTFVFETYVALTPGEYGYSRGFGGVRSSHSTACRYTANALTSTMANRSKRRLYSRLYARRRSPETRTPYEYGRAAGPLASTDGFRSFGRSGEYATRALSRAPVGLAVPSLPRDTTRRTRVLTARSPLRDGSSRLGETRRTTSARATKAVIALDVRFPACPGLPLARSLACSSVDPSNDVGSGRRRDQRGARANEPADTAARHEKYRRRASAKLDRARPLAARSPVTNGKDRHAATSQYTETTPRRTQLGRRRSKSTFVDAERLVYIVL</sequence>
<proteinExistence type="predicted"/>
<dbReference type="EMBL" id="JBBCAQ010000015">
    <property type="protein sequence ID" value="KAK7598022.1"/>
    <property type="molecule type" value="Genomic_DNA"/>
</dbReference>
<accession>A0AAN9TGI7</accession>
<protein>
    <submittedName>
        <fullName evidence="3">Uncharacterized protein</fullName>
    </submittedName>
</protein>
<evidence type="ECO:0000313" key="3">
    <source>
        <dbReference type="EMBL" id="KAK7588000.1"/>
    </source>
</evidence>
<dbReference type="AlphaFoldDB" id="A0AAN9TGI7"/>
<feature type="region of interest" description="Disordered" evidence="1">
    <location>
        <begin position="268"/>
        <end position="353"/>
    </location>
</feature>
<dbReference type="Proteomes" id="UP001367676">
    <property type="component" value="Unassembled WGS sequence"/>
</dbReference>
<dbReference type="EMBL" id="JBBCAQ010000042">
    <property type="protein sequence ID" value="KAK7570837.1"/>
    <property type="molecule type" value="Genomic_DNA"/>
</dbReference>
<name>A0AAN9TGI7_9HEMI</name>